<feature type="region of interest" description="Disordered" evidence="28">
    <location>
        <begin position="3623"/>
        <end position="3683"/>
    </location>
</feature>
<dbReference type="InterPro" id="IPR003598">
    <property type="entry name" value="Ig_sub2"/>
</dbReference>
<comment type="similarity">
    <text evidence="4">Belongs to the protein kinase superfamily. CAMK Ser/Thr protein kinase family.</text>
</comment>
<dbReference type="SMART" id="SM00060">
    <property type="entry name" value="FN3"/>
    <property type="match status" value="15"/>
</dbReference>
<dbReference type="GO" id="GO:0046872">
    <property type="term" value="F:metal ion binding"/>
    <property type="evidence" value="ECO:0007669"/>
    <property type="project" value="UniProtKB-KW"/>
</dbReference>
<dbReference type="FunFam" id="2.60.40.10:FF:000460">
    <property type="entry name" value="Bent, isoform J"/>
    <property type="match status" value="1"/>
</dbReference>
<keyword evidence="21" id="KW-0514">Muscle protein</keyword>
<feature type="region of interest" description="Disordered" evidence="28">
    <location>
        <begin position="2177"/>
        <end position="2233"/>
    </location>
</feature>
<feature type="compositionally biased region" description="Basic and acidic residues" evidence="28">
    <location>
        <begin position="1118"/>
        <end position="1132"/>
    </location>
</feature>
<evidence type="ECO:0000256" key="5">
    <source>
        <dbReference type="ARBA" id="ARBA00012513"/>
    </source>
</evidence>
<keyword evidence="19" id="KW-0130">Cell adhesion</keyword>
<dbReference type="PROSITE" id="PS50835">
    <property type="entry name" value="IG_LIKE"/>
    <property type="match status" value="12"/>
</dbReference>
<evidence type="ECO:0000256" key="12">
    <source>
        <dbReference type="ARBA" id="ARBA00022737"/>
    </source>
</evidence>
<dbReference type="FunFam" id="2.60.40.10:FF:000003">
    <property type="entry name" value="Titin isoform E"/>
    <property type="match status" value="1"/>
</dbReference>
<dbReference type="FunFam" id="2.60.40.10:FF:000557">
    <property type="entry name" value="Myosin binding protein Ha"/>
    <property type="match status" value="1"/>
</dbReference>
<dbReference type="Proteomes" id="UP001208570">
    <property type="component" value="Unassembled WGS sequence"/>
</dbReference>
<dbReference type="FunFam" id="2.60.40.10:FF:000160">
    <property type="entry name" value="Titin a"/>
    <property type="match status" value="2"/>
</dbReference>
<evidence type="ECO:0000256" key="19">
    <source>
        <dbReference type="ARBA" id="ARBA00022889"/>
    </source>
</evidence>
<keyword evidence="10" id="KW-0808">Transferase</keyword>
<dbReference type="GO" id="GO:0007155">
    <property type="term" value="P:cell adhesion"/>
    <property type="evidence" value="ECO:0007669"/>
    <property type="project" value="UniProtKB-KW"/>
</dbReference>
<dbReference type="GO" id="GO:0005634">
    <property type="term" value="C:nucleus"/>
    <property type="evidence" value="ECO:0007669"/>
    <property type="project" value="UniProtKB-SubCell"/>
</dbReference>
<keyword evidence="8" id="KW-0723">Serine/threonine-protein kinase</keyword>
<dbReference type="CDD" id="cd00096">
    <property type="entry name" value="Ig"/>
    <property type="match status" value="2"/>
</dbReference>
<dbReference type="EMBL" id="JAODUP010000175">
    <property type="protein sequence ID" value="KAK2158172.1"/>
    <property type="molecule type" value="Genomic_DNA"/>
</dbReference>
<feature type="domain" description="Fibronectin type-III" evidence="32">
    <location>
        <begin position="1507"/>
        <end position="1605"/>
    </location>
</feature>
<dbReference type="FunFam" id="3.30.200.20:FF:000249">
    <property type="entry name" value="twitchin isoform X2"/>
    <property type="match status" value="1"/>
</dbReference>
<dbReference type="Pfam" id="PF07679">
    <property type="entry name" value="I-set"/>
    <property type="match status" value="15"/>
</dbReference>
<feature type="region of interest" description="Disordered" evidence="28">
    <location>
        <begin position="32"/>
        <end position="99"/>
    </location>
</feature>
<evidence type="ECO:0000256" key="26">
    <source>
        <dbReference type="ARBA" id="ARBA00073138"/>
    </source>
</evidence>
<evidence type="ECO:0000256" key="11">
    <source>
        <dbReference type="ARBA" id="ARBA00022723"/>
    </source>
</evidence>
<name>A0AAD9JS33_9ANNE</name>
<dbReference type="SMART" id="SM00409">
    <property type="entry name" value="IG"/>
    <property type="match status" value="15"/>
</dbReference>
<feature type="domain" description="Fibronectin type-III" evidence="32">
    <location>
        <begin position="2493"/>
        <end position="2587"/>
    </location>
</feature>
<feature type="domain" description="Ig-like" evidence="31">
    <location>
        <begin position="907"/>
        <end position="995"/>
    </location>
</feature>
<feature type="domain" description="Fibronectin type-III" evidence="32">
    <location>
        <begin position="1805"/>
        <end position="1900"/>
    </location>
</feature>
<feature type="region of interest" description="Disordered" evidence="28">
    <location>
        <begin position="792"/>
        <end position="814"/>
    </location>
</feature>
<comment type="cofactor">
    <cofactor evidence="1">
        <name>Mg(2+)</name>
        <dbReference type="ChEBI" id="CHEBI:18420"/>
    </cofactor>
</comment>
<evidence type="ECO:0000256" key="3">
    <source>
        <dbReference type="ARBA" id="ARBA00004496"/>
    </source>
</evidence>
<evidence type="ECO:0000259" key="30">
    <source>
        <dbReference type="PROSITE" id="PS50011"/>
    </source>
</evidence>
<dbReference type="FunFam" id="2.60.40.10:FF:000107">
    <property type="entry name" value="Myosin, light chain kinase a"/>
    <property type="match status" value="1"/>
</dbReference>
<sequence>MRLLPMAMAILCGRSQVRASVVGLSYEEFFIQPGNRQDSGDDVYNKDDDDDDGDNGRGGSKGNAVTDAPDPESDLGGGWKVTEQAMEGDRRRRNSIDRRGSEELGELPLLKRVDIEELEMQQKQRRNSLQARRTSLADVIPGWPLLQKRKVEKVIENVEQVATKEHILDLKRIPEAAELYKNPQDHFLEELEDQQCKEKDNEVMFKCKYSKPNARVRWLKNKLEIFHGHKYSFLTEDGYFKLVIRRIGMEDAGRYTCQADDKTSSAYLEVEEKKQLYYFTQKLPKTTKVRQRKDLLLECMLSDPRPHVKWFKNGEPVEYTPNKIEISRRENRCILRIKNAAPDDACQYTCEVEGDTTTCDVIVDEPEFEFVKQLEDTDCIEKETVEFVCEVNEPDAPVQWFREEKGTDSPIDVKDTKYMIVNDGMKRILRVTNVSGKDEGIYKCKVQDKLTSGKLYVAPDVTIQQGLKNAKYLEGEVAKLQCKVKNPKNIPVKWFRGNKEIEVPSDKYEIEEKKGLLTLLVKDLKLDDEDMYMCKIGNRETTCKVMVDEGMYMCKIGNRETACKVMVDEGMYMCKIGNRETTCKVMVDEGMYMCKIGNRKTTCKVMVDEAQKPPKVDLDKIPRELTLKAGKDLELEIPYTGTPMPKSKWTKDGKPMEGADASQTPQLCKFKLKNVKRGDRGDYQLELTNESGKQLVPITLMVIDRPDKPEGPLRVSDVFKDRCKIEWKPPKDDGGVPVDHYVVQKMDTNTNKWEDVGKVQGDTQCGVPGLTPGRKYKFRVMAVNKEGMSEPLETDKTTTAKDPWDAPGAPGTPEIVDYDKDYATIKWKKPKNDGGSPIQKYIVEKKPKFGDWEKVGEVDDDVEETTVDELDEGKDYEFRVIPVNDAGPGTPSDASPRVFTKARRVKPRIDKKSFSPSVQLKKGHSLSLDIKFTGEPNPVATWTRTGKTLEPSDQITLTNPEHRATMTYKNVQRKDTGIYVITVKNEFGTDSAEIDVIVLGPPDHPMGPLEVSDVKKDSVKLSWKKPKDDGGKPISGYTIEKLNTKKGVWEKVPGTIPRDADEAVVPKLKEGEDYKFRVMAENENGTSEPLETERPVKAKNPFDRPGKPGAPEVDDSDYDHIKIKWNPPKKDGGAPISGYNVERKDPKSGRWIKVNKEPVFEPEFNDAKVQAKKAYEYRVTALNEGGESDPSEVSKPIKARPLKEAPKLDLSKMLGGNEIRVRAGEPIKIDVPITGSPTPTITWKKDDKGLEPSSRVNQENDEDNAKLLVPVSKRGDTGKYTIKLANKHGEDSGDINVIVLDKPGSPEDLKVSDVYADHCTLSWKHPTDDGGADINDYIVEKCEEGNTFWEKVPGLVNGTQHVVKDLEEGKRYKFRVKAENPFGVSEPCITDKSTLAKNPYDPPTEPRDIAITEFDKSSVTLKWKAPTEDGGNPIKGYVVEKRAIRGKGDWTPVNNVPVKDTHFKVANLIEGSDVEFRVAAVNDAGLGKPSKSTGSHRVRDPIFAAGAPSQPALDEITPDHVKLSWQKPSDDGGGKIKGYIVEVKPKGGDWSEATPLPIKDTQCVVPNLKEGQEYQFRVKALNEAGPGNPSRPTQSCCSGKTTRPSFGNLGKLKEIVVKAGQRLEIPIPINGHPPPITTWEKDGQPIEKGHHNNTQNTTNDKALFAVPKAARDDTGKYTIKLKNDSGMAETDIRVIVLDKPSSPEGPLEAIEVGPNAITMAWKPPKDDGGAKLEKYVLEKRPKGSQRWQKVPGMISPRDTEATVRNLDQGQDYEFRVMAVNEHGESEPLVTDQAITAKHPFDPPGKPGVPECDGTTEDSITLKWDRPLKDGGKPIKGYLVEKREKGAKRWTKVTPVEIPDEDITIRGLVEDKPYEFRVAAVNEAGPGEWVETDEAIKPQPPPSAPKILLDPFGQHITVPAGEPFKIKVPYKGSPAPTATFYNGIQQVTPNNRIRFETTPDEVLLICRAAEKSDQGTYNVTLKNPKGQDSCTINVTVQDKPGNPEGPLEATDITPDSCKLKWKPPKDDGGSPVSHYMVEKKDRSGKWTPVSKFCRGNSCDVTDLEEGESYEFRVSAVNEQGQSEPLITDRPIIAKHPFDAPGAPGRPIVDDVDADSVTLSWTKPRDDGGNPVKGYVIEMREKGSSKWKPLNDRLPCKDTKFTADGLDSDREYEFRVRAKNKAGLGEPSSGSGEVQPRAKATKASPPGLPNLDKVGKNTVDLSWSKPRNDGGSKIKGYQVEKRKRGGLWEKVNDYPIMGESTTVSDLVEGDEYEFRVAAVTVPGTGEYSLPTAPIIVREKKPGVAAEIVRKPSNTLAPLGTDARFEIELCGEPEPEVKWFRDGIPLRSGNKYRINRDGNVAQLIVKDVHEGDGGEITCEVSNAKGHDTATCKLNVQTPPEFARDIKDQSVDKGDTLKVKVPFNGKGPFDYKLKKNGRDIPIDGDRVKLVPFDDYMVLQIKDAEPGDTGKYRLEVSNDSGTGSIECNVKVKATPGKCRGPLLVSDITKISANLKWKPPEDDGGSRITHYIVEKKEPGKPYWGTVASFVKDIDCDVQGLIENREYFFRVAACNENGTGDFLEIDKPIIAKLPFDAPASPGCPDVEEVGGDFVSLTWEKPKSDGGGKIKGYYIEKKDANSDNWLRVNRKPTQATIFNVPNLIEDREYEFRIIAINEAGESKPSIGTRKVKVKDPKAACLPEFTQGLRTIQGVQGRSVKFEVEVNGQPAPEIVWFKGTRELLEGDKYEMTKEGNTYVLIIHDIYGEDADEYCVKAINKAGSRSSRADLKIKTPPKINVPPRFADVASFDKGEDIVLKIPFTGNPKPTATWLKDGNEITSGGRYRIETGERHAILTIKGSDKMDDGPYRLSLENDLGTDSAVIKIQINDIPDPPRFLQVDTIYHDSVMLTWKPPLSDGGGFITQYILEKLEPPMTNWIRCCTTRFTHACVENLSPSKDYQFRVMAENLYGRSEPCEPTSIVKTETPEEGKKKKGICVDEETGRRRRGKYEGPKIADYDKLYYDLWNKIKPQPVEVKSGSVYDYFDICEELGTGAFGVVHRAVEKSTGRNFVAKFINTPYPADKNTVKNEINIMNCLHHKKLLNLYDAFEDRHEMVLILEYLSGGELFDRVADEDYKMTEAEVINYVRQVCEGLKHMHENNIVHLDIKPENVLATTKKSTDVKLIDFGLAAKLDPEQVVKVTTATAEFAAPEVVEHDAVGFYTDMWAVGVLAYILLSGLSPFAGDDDAETLNNVSKCDWDFDSDAFKGVSQEAKDFIKKLILKTPQRRMTVHEALDHSWLSGDHADFMHRIPSSRYNKIREKIKRKYADWPAPMPAIGRIANFSSLRKHRPKEHHIIDSYFDRKEAMPRFIRKPHSCVVQEGGVASFKCKVIAASEPTITWSYKNIPLNPSIKYMPKYAGHNYELRVCRCKMEDKGEYVVKAENSYGTKEERAFLNVEPATDRGLPRRAMSVEPLSTRRKKILDLDYMDYKEEPDAAPFFTFPLRDRFIQGGSGVKLICTLKAKPPPTIIWTKDGKEIRSASKYELTYSLGICSLEMQTCEVEDGGRYTCRAENEKGTDETACKVTVNEKIRYTPIYADSSDSYSVSTSSVSSYLPPSSSLDTSYRSSLDTSYRSSLDTSYRPSLDKSYRSSLDTSYRPSYSRSTRSRTSHSTDRSTRRRFSYKSESVSIRS</sequence>
<feature type="domain" description="Fibronectin type-III" evidence="32">
    <location>
        <begin position="1107"/>
        <end position="1202"/>
    </location>
</feature>
<feature type="region of interest" description="Disordered" evidence="28">
    <location>
        <begin position="642"/>
        <end position="662"/>
    </location>
</feature>
<feature type="domain" description="Ig-like" evidence="31">
    <location>
        <begin position="2694"/>
        <end position="2782"/>
    </location>
</feature>
<dbReference type="SUPFAM" id="SSF48726">
    <property type="entry name" value="Immunoglobulin"/>
    <property type="match status" value="15"/>
</dbReference>
<proteinExistence type="inferred from homology"/>
<dbReference type="FunFam" id="1.10.510.10:FF:000321">
    <property type="entry name" value="Bent, isoform C"/>
    <property type="match status" value="1"/>
</dbReference>
<keyword evidence="23" id="KW-0393">Immunoglobulin domain</keyword>
<dbReference type="GO" id="GO:0005198">
    <property type="term" value="F:structural molecule activity"/>
    <property type="evidence" value="ECO:0007669"/>
    <property type="project" value="UniProtKB-ARBA"/>
</dbReference>
<evidence type="ECO:0000256" key="22">
    <source>
        <dbReference type="ARBA" id="ARBA00023242"/>
    </source>
</evidence>
<dbReference type="GO" id="GO:0007517">
    <property type="term" value="P:muscle organ development"/>
    <property type="evidence" value="ECO:0007669"/>
    <property type="project" value="UniProtKB-ARBA"/>
</dbReference>
<dbReference type="GO" id="GO:0050793">
    <property type="term" value="P:regulation of developmental process"/>
    <property type="evidence" value="ECO:0007669"/>
    <property type="project" value="UniProtKB-ARBA"/>
</dbReference>
<dbReference type="CDD" id="cd00063">
    <property type="entry name" value="FN3"/>
    <property type="match status" value="15"/>
</dbReference>
<dbReference type="GO" id="GO:0004674">
    <property type="term" value="F:protein serine/threonine kinase activity"/>
    <property type="evidence" value="ECO:0007669"/>
    <property type="project" value="UniProtKB-KW"/>
</dbReference>
<evidence type="ECO:0000256" key="25">
    <source>
        <dbReference type="ARBA" id="ARBA00048679"/>
    </source>
</evidence>
<dbReference type="GO" id="GO:0009888">
    <property type="term" value="P:tissue development"/>
    <property type="evidence" value="ECO:0007669"/>
    <property type="project" value="UniProtKB-ARBA"/>
</dbReference>
<dbReference type="PRINTS" id="PR00014">
    <property type="entry name" value="FNTYPEIII"/>
</dbReference>
<keyword evidence="34" id="KW-1185">Reference proteome</keyword>
<keyword evidence="9" id="KW-0597">Phosphoprotein</keyword>
<evidence type="ECO:0000256" key="7">
    <source>
        <dbReference type="ARBA" id="ARBA00022490"/>
    </source>
</evidence>
<feature type="domain" description="Fibronectin type-III" evidence="32">
    <location>
        <begin position="709"/>
        <end position="802"/>
    </location>
</feature>
<evidence type="ECO:0000259" key="31">
    <source>
        <dbReference type="PROSITE" id="PS50835"/>
    </source>
</evidence>
<dbReference type="SMART" id="SM00408">
    <property type="entry name" value="IGc2"/>
    <property type="match status" value="13"/>
</dbReference>
<dbReference type="PANTHER" id="PTHR14340:SF9">
    <property type="entry name" value="FIBRONECTIN TYPE-III DOMAIN-CONTAINING PROTEIN"/>
    <property type="match status" value="1"/>
</dbReference>
<feature type="domain" description="Fibronectin type-III" evidence="32">
    <location>
        <begin position="2203"/>
        <end position="2297"/>
    </location>
</feature>
<feature type="domain" description="Protein kinase" evidence="30">
    <location>
        <begin position="3036"/>
        <end position="3291"/>
    </location>
</feature>
<dbReference type="Pfam" id="PF00041">
    <property type="entry name" value="fn3"/>
    <property type="match status" value="15"/>
</dbReference>
<keyword evidence="20" id="KW-1015">Disulfide bond</keyword>
<evidence type="ECO:0000313" key="34">
    <source>
        <dbReference type="Proteomes" id="UP001208570"/>
    </source>
</evidence>
<feature type="domain" description="Ig-like" evidence="31">
    <location>
        <begin position="274"/>
        <end position="362"/>
    </location>
</feature>
<feature type="region of interest" description="Disordered" evidence="28">
    <location>
        <begin position="1238"/>
        <end position="1260"/>
    </location>
</feature>
<feature type="domain" description="Fibronectin type-III" evidence="32">
    <location>
        <begin position="2593"/>
        <end position="2688"/>
    </location>
</feature>
<keyword evidence="11" id="KW-0479">Metal-binding</keyword>
<dbReference type="InterPro" id="IPR013783">
    <property type="entry name" value="Ig-like_fold"/>
</dbReference>
<organism evidence="33 34">
    <name type="scientific">Paralvinella palmiformis</name>
    <dbReference type="NCBI Taxonomy" id="53620"/>
    <lineage>
        <taxon>Eukaryota</taxon>
        <taxon>Metazoa</taxon>
        <taxon>Spiralia</taxon>
        <taxon>Lophotrochozoa</taxon>
        <taxon>Annelida</taxon>
        <taxon>Polychaeta</taxon>
        <taxon>Sedentaria</taxon>
        <taxon>Canalipalpata</taxon>
        <taxon>Terebellida</taxon>
        <taxon>Terebelliformia</taxon>
        <taxon>Alvinellidae</taxon>
        <taxon>Paralvinella</taxon>
    </lineage>
</organism>
<keyword evidence="29" id="KW-0732">Signal</keyword>
<evidence type="ECO:0000256" key="28">
    <source>
        <dbReference type="SAM" id="MobiDB-lite"/>
    </source>
</evidence>
<evidence type="ECO:0000256" key="17">
    <source>
        <dbReference type="ARBA" id="ARBA00022842"/>
    </source>
</evidence>
<evidence type="ECO:0000256" key="18">
    <source>
        <dbReference type="ARBA" id="ARBA00022860"/>
    </source>
</evidence>
<comment type="catalytic activity">
    <reaction evidence="24">
        <text>L-threonyl-[protein] + ATP = O-phospho-L-threonyl-[protein] + ADP + H(+)</text>
        <dbReference type="Rhea" id="RHEA:46608"/>
        <dbReference type="Rhea" id="RHEA-COMP:11060"/>
        <dbReference type="Rhea" id="RHEA-COMP:11605"/>
        <dbReference type="ChEBI" id="CHEBI:15378"/>
        <dbReference type="ChEBI" id="CHEBI:30013"/>
        <dbReference type="ChEBI" id="CHEBI:30616"/>
        <dbReference type="ChEBI" id="CHEBI:61977"/>
        <dbReference type="ChEBI" id="CHEBI:456216"/>
        <dbReference type="EC" id="2.7.11.1"/>
    </reaction>
</comment>
<feature type="chain" id="PRO_5042000425" description="Titin" evidence="29">
    <location>
        <begin position="20"/>
        <end position="3683"/>
    </location>
</feature>
<feature type="domain" description="Fibronectin type-III" evidence="32">
    <location>
        <begin position="1703"/>
        <end position="1799"/>
    </location>
</feature>
<feature type="domain" description="Fibronectin type-III" evidence="32">
    <location>
        <begin position="2002"/>
        <end position="2095"/>
    </location>
</feature>
<dbReference type="SUPFAM" id="SSF49265">
    <property type="entry name" value="Fibronectin type III"/>
    <property type="match status" value="9"/>
</dbReference>
<dbReference type="InterPro" id="IPR003961">
    <property type="entry name" value="FN3_dom"/>
</dbReference>
<keyword evidence="14" id="KW-0418">Kinase</keyword>
<feature type="compositionally biased region" description="Basic and acidic residues" evidence="28">
    <location>
        <begin position="87"/>
        <end position="99"/>
    </location>
</feature>
<dbReference type="InterPro" id="IPR036116">
    <property type="entry name" value="FN3_sf"/>
</dbReference>
<feature type="domain" description="Ig-like" evidence="31">
    <location>
        <begin position="366"/>
        <end position="462"/>
    </location>
</feature>
<keyword evidence="6" id="KW-0787">Thick filament</keyword>
<gene>
    <name evidence="33" type="ORF">LSH36_175g03003</name>
</gene>
<dbReference type="FunFam" id="2.60.40.10:FF:000056">
    <property type="entry name" value="twitchin isoform X4"/>
    <property type="match status" value="6"/>
</dbReference>
<dbReference type="FunFam" id="2.60.40.10:FF:000147">
    <property type="entry name" value="Myosin light chain kinase"/>
    <property type="match status" value="1"/>
</dbReference>
<feature type="compositionally biased region" description="Basic and acidic residues" evidence="28">
    <location>
        <begin position="793"/>
        <end position="804"/>
    </location>
</feature>
<evidence type="ECO:0000256" key="8">
    <source>
        <dbReference type="ARBA" id="ARBA00022527"/>
    </source>
</evidence>
<feature type="domain" description="Fibronectin type-III" evidence="32">
    <location>
        <begin position="1402"/>
        <end position="1501"/>
    </location>
</feature>
<feature type="domain" description="Fibronectin type-III" evidence="32">
    <location>
        <begin position="1305"/>
        <end position="1399"/>
    </location>
</feature>
<dbReference type="GO" id="GO:0051239">
    <property type="term" value="P:regulation of multicellular organismal process"/>
    <property type="evidence" value="ECO:0007669"/>
    <property type="project" value="UniProtKB-ARBA"/>
</dbReference>
<dbReference type="PROSITE" id="PS00107">
    <property type="entry name" value="PROTEIN_KINASE_ATP"/>
    <property type="match status" value="1"/>
</dbReference>
<keyword evidence="22" id="KW-0539">Nucleus</keyword>
<dbReference type="FunFam" id="2.60.40.10:FF:000127">
    <property type="entry name" value="titin isoform X1"/>
    <property type="match status" value="5"/>
</dbReference>
<dbReference type="InterPro" id="IPR036179">
    <property type="entry name" value="Ig-like_dom_sf"/>
</dbReference>
<dbReference type="PROSITE" id="PS50011">
    <property type="entry name" value="PROTEIN_KINASE_DOM"/>
    <property type="match status" value="1"/>
</dbReference>
<feature type="domain" description="Ig-like" evidence="31">
    <location>
        <begin position="3359"/>
        <end position="3447"/>
    </location>
</feature>
<feature type="domain" description="Ig-like" evidence="31">
    <location>
        <begin position="2299"/>
        <end position="2391"/>
    </location>
</feature>
<feature type="domain" description="Fibronectin type-III" evidence="32">
    <location>
        <begin position="1005"/>
        <end position="1101"/>
    </location>
</feature>
<dbReference type="GO" id="GO:0030018">
    <property type="term" value="C:Z disc"/>
    <property type="evidence" value="ECO:0007669"/>
    <property type="project" value="UniProtKB-ARBA"/>
</dbReference>
<keyword evidence="7" id="KW-0963">Cytoplasm</keyword>
<dbReference type="FunFam" id="2.60.40.10:FF:000031">
    <property type="entry name" value="Myosin-binding protein C, slow type"/>
    <property type="match status" value="5"/>
</dbReference>
<feature type="domain" description="Ig-like" evidence="31">
    <location>
        <begin position="1604"/>
        <end position="1695"/>
    </location>
</feature>
<feature type="region of interest" description="Disordered" evidence="28">
    <location>
        <begin position="1582"/>
        <end position="1602"/>
    </location>
</feature>
<evidence type="ECO:0000256" key="14">
    <source>
        <dbReference type="ARBA" id="ARBA00022777"/>
    </source>
</evidence>
<feature type="domain" description="Fibronectin type-III" evidence="32">
    <location>
        <begin position="2101"/>
        <end position="2199"/>
    </location>
</feature>
<evidence type="ECO:0000256" key="21">
    <source>
        <dbReference type="ARBA" id="ARBA00023179"/>
    </source>
</evidence>
<dbReference type="CDD" id="cd05748">
    <property type="entry name" value="Ig_Titin_like"/>
    <property type="match status" value="1"/>
</dbReference>
<evidence type="ECO:0000256" key="24">
    <source>
        <dbReference type="ARBA" id="ARBA00047899"/>
    </source>
</evidence>
<keyword evidence="12" id="KW-0677">Repeat</keyword>
<feature type="compositionally biased region" description="Low complexity" evidence="28">
    <location>
        <begin position="3646"/>
        <end position="3655"/>
    </location>
</feature>
<dbReference type="EC" id="2.7.11.1" evidence="5"/>
<evidence type="ECO:0000256" key="2">
    <source>
        <dbReference type="ARBA" id="ARBA00004123"/>
    </source>
</evidence>
<evidence type="ECO:0000256" key="27">
    <source>
        <dbReference type="PROSITE-ProRule" id="PRU10141"/>
    </source>
</evidence>
<dbReference type="GO" id="GO:0005516">
    <property type="term" value="F:calmodulin binding"/>
    <property type="evidence" value="ECO:0007669"/>
    <property type="project" value="UniProtKB-KW"/>
</dbReference>
<feature type="domain" description="Fibronectin type-III" evidence="32">
    <location>
        <begin position="2885"/>
        <end position="2980"/>
    </location>
</feature>
<keyword evidence="15" id="KW-0106">Calcium</keyword>
<dbReference type="FunFam" id="2.60.40.10:FF:000051">
    <property type="entry name" value="Uncharacterized protein, isoform J"/>
    <property type="match status" value="1"/>
</dbReference>
<dbReference type="Gene3D" id="3.30.200.20">
    <property type="entry name" value="Phosphorylase Kinase, domain 1"/>
    <property type="match status" value="1"/>
</dbReference>
<dbReference type="GO" id="GO:0031672">
    <property type="term" value="C:A band"/>
    <property type="evidence" value="ECO:0007669"/>
    <property type="project" value="UniProtKB-ARBA"/>
</dbReference>
<comment type="subcellular location">
    <subcellularLocation>
        <location evidence="3">Cytoplasm</location>
    </subcellularLocation>
    <subcellularLocation>
        <location evidence="2">Nucleus</location>
    </subcellularLocation>
</comment>
<feature type="domain" description="Ig-like" evidence="31">
    <location>
        <begin position="2787"/>
        <end position="2880"/>
    </location>
</feature>
<feature type="compositionally biased region" description="Basic and acidic residues" evidence="28">
    <location>
        <begin position="1091"/>
        <end position="1106"/>
    </location>
</feature>
<feature type="binding site" evidence="27">
    <location>
        <position position="3065"/>
    </location>
    <ligand>
        <name>ATP</name>
        <dbReference type="ChEBI" id="CHEBI:30616"/>
    </ligand>
</feature>
<accession>A0AAD9JS33</accession>
<dbReference type="PROSITE" id="PS50853">
    <property type="entry name" value="FN3"/>
    <property type="match status" value="15"/>
</dbReference>
<evidence type="ECO:0000256" key="23">
    <source>
        <dbReference type="ARBA" id="ARBA00023319"/>
    </source>
</evidence>
<evidence type="ECO:0000256" key="29">
    <source>
        <dbReference type="SAM" id="SignalP"/>
    </source>
</evidence>
<dbReference type="InterPro" id="IPR003599">
    <property type="entry name" value="Ig_sub"/>
</dbReference>
<comment type="caution">
    <text evidence="33">The sequence shown here is derived from an EMBL/GenBank/DDBJ whole genome shotgun (WGS) entry which is preliminary data.</text>
</comment>
<dbReference type="InterPro" id="IPR011009">
    <property type="entry name" value="Kinase-like_dom_sf"/>
</dbReference>
<feature type="domain" description="Ig-like" evidence="31">
    <location>
        <begin position="1206"/>
        <end position="1296"/>
    </location>
</feature>
<comment type="catalytic activity">
    <reaction evidence="25">
        <text>L-seryl-[protein] + ATP = O-phospho-L-seryl-[protein] + ADP + H(+)</text>
        <dbReference type="Rhea" id="RHEA:17989"/>
        <dbReference type="Rhea" id="RHEA-COMP:9863"/>
        <dbReference type="Rhea" id="RHEA-COMP:11604"/>
        <dbReference type="ChEBI" id="CHEBI:15378"/>
        <dbReference type="ChEBI" id="CHEBI:29999"/>
        <dbReference type="ChEBI" id="CHEBI:30616"/>
        <dbReference type="ChEBI" id="CHEBI:83421"/>
        <dbReference type="ChEBI" id="CHEBI:456216"/>
        <dbReference type="EC" id="2.7.11.1"/>
    </reaction>
</comment>
<dbReference type="PANTHER" id="PTHR14340">
    <property type="entry name" value="MICROFIBRIL-ASSOCIATED GLYCOPROTEIN 3"/>
    <property type="match status" value="1"/>
</dbReference>
<reference evidence="33" key="1">
    <citation type="journal article" date="2023" name="Mol. Biol. Evol.">
        <title>Third-Generation Sequencing Reveals the Adaptive Role of the Epigenome in Three Deep-Sea Polychaetes.</title>
        <authorList>
            <person name="Perez M."/>
            <person name="Aroh O."/>
            <person name="Sun Y."/>
            <person name="Lan Y."/>
            <person name="Juniper S.K."/>
            <person name="Young C.R."/>
            <person name="Angers B."/>
            <person name="Qian P.Y."/>
        </authorList>
    </citation>
    <scope>NUCLEOTIDE SEQUENCE</scope>
    <source>
        <strain evidence="33">P08H-3</strain>
    </source>
</reference>
<dbReference type="GO" id="GO:0005524">
    <property type="term" value="F:ATP binding"/>
    <property type="evidence" value="ECO:0007669"/>
    <property type="project" value="UniProtKB-UniRule"/>
</dbReference>
<feature type="compositionally biased region" description="Polar residues" evidence="28">
    <location>
        <begin position="1590"/>
        <end position="1602"/>
    </location>
</feature>
<feature type="signal peptide" evidence="29">
    <location>
        <begin position="1"/>
        <end position="19"/>
    </location>
</feature>
<evidence type="ECO:0000256" key="10">
    <source>
        <dbReference type="ARBA" id="ARBA00022679"/>
    </source>
</evidence>
<dbReference type="Gene3D" id="2.60.40.10">
    <property type="entry name" value="Immunoglobulins"/>
    <property type="match status" value="30"/>
</dbReference>
<dbReference type="GO" id="GO:0032982">
    <property type="term" value="C:myosin filament"/>
    <property type="evidence" value="ECO:0007669"/>
    <property type="project" value="UniProtKB-KW"/>
</dbReference>
<evidence type="ECO:0000256" key="1">
    <source>
        <dbReference type="ARBA" id="ARBA00001946"/>
    </source>
</evidence>
<feature type="domain" description="Ig-like" evidence="31">
    <location>
        <begin position="474"/>
        <end position="546"/>
    </location>
</feature>
<dbReference type="InterPro" id="IPR007110">
    <property type="entry name" value="Ig-like_dom"/>
</dbReference>
<feature type="region of interest" description="Disordered" evidence="28">
    <location>
        <begin position="1082"/>
        <end position="1146"/>
    </location>
</feature>
<dbReference type="Pfam" id="PF00069">
    <property type="entry name" value="Pkinase"/>
    <property type="match status" value="1"/>
</dbReference>
<keyword evidence="18" id="KW-0112">Calmodulin-binding</keyword>
<dbReference type="InterPro" id="IPR013098">
    <property type="entry name" value="Ig_I-set"/>
</dbReference>
<evidence type="ECO:0000259" key="32">
    <source>
        <dbReference type="PROSITE" id="PS50853"/>
    </source>
</evidence>
<evidence type="ECO:0000256" key="20">
    <source>
        <dbReference type="ARBA" id="ARBA00023157"/>
    </source>
</evidence>
<feature type="compositionally biased region" description="Low complexity" evidence="28">
    <location>
        <begin position="3623"/>
        <end position="3633"/>
    </location>
</feature>
<evidence type="ECO:0000256" key="16">
    <source>
        <dbReference type="ARBA" id="ARBA00022840"/>
    </source>
</evidence>
<dbReference type="InterPro" id="IPR000719">
    <property type="entry name" value="Prot_kinase_dom"/>
</dbReference>
<dbReference type="InterPro" id="IPR017441">
    <property type="entry name" value="Protein_kinase_ATP_BS"/>
</dbReference>
<feature type="domain" description="Ig-like" evidence="31">
    <location>
        <begin position="174"/>
        <end position="269"/>
    </location>
</feature>
<keyword evidence="16 27" id="KW-0067">ATP-binding</keyword>
<evidence type="ECO:0000313" key="33">
    <source>
        <dbReference type="EMBL" id="KAK2158172.1"/>
    </source>
</evidence>
<feature type="domain" description="Ig-like" evidence="31">
    <location>
        <begin position="3485"/>
        <end position="3577"/>
    </location>
</feature>
<dbReference type="SUPFAM" id="SSF56112">
    <property type="entry name" value="Protein kinase-like (PK-like)"/>
    <property type="match status" value="1"/>
</dbReference>
<dbReference type="FunFam" id="2.60.40.10:FF:000050">
    <property type="entry name" value="Titin isoform B"/>
    <property type="match status" value="1"/>
</dbReference>
<dbReference type="Gene3D" id="1.10.510.10">
    <property type="entry name" value="Transferase(Phosphotransferase) domain 1"/>
    <property type="match status" value="1"/>
</dbReference>
<evidence type="ECO:0000256" key="13">
    <source>
        <dbReference type="ARBA" id="ARBA00022741"/>
    </source>
</evidence>
<evidence type="ECO:0000256" key="9">
    <source>
        <dbReference type="ARBA" id="ARBA00022553"/>
    </source>
</evidence>
<evidence type="ECO:0000256" key="6">
    <source>
        <dbReference type="ARBA" id="ARBA00022433"/>
    </source>
</evidence>
<evidence type="ECO:0000256" key="15">
    <source>
        <dbReference type="ARBA" id="ARBA00022837"/>
    </source>
</evidence>
<keyword evidence="17" id="KW-0460">Magnesium</keyword>
<protein>
    <recommendedName>
        <fullName evidence="26">Titin</fullName>
        <ecNumber evidence="5">2.7.11.1</ecNumber>
    </recommendedName>
</protein>
<keyword evidence="13 27" id="KW-0547">Nucleotide-binding</keyword>
<dbReference type="SMART" id="SM00220">
    <property type="entry name" value="S_TKc"/>
    <property type="match status" value="1"/>
</dbReference>
<evidence type="ECO:0000256" key="4">
    <source>
        <dbReference type="ARBA" id="ARBA00006692"/>
    </source>
</evidence>
<feature type="domain" description="Fibronectin type-III" evidence="32">
    <location>
        <begin position="809"/>
        <end position="903"/>
    </location>
</feature>